<dbReference type="FunFam" id="1.20.58.340:FF:000004">
    <property type="entry name" value="Magnesium transport protein CorA"/>
    <property type="match status" value="1"/>
</dbReference>
<keyword evidence="7 12" id="KW-1133">Transmembrane helix</keyword>
<dbReference type="GO" id="GO:0015095">
    <property type="term" value="F:magnesium ion transmembrane transporter activity"/>
    <property type="evidence" value="ECO:0007669"/>
    <property type="project" value="UniProtKB-UniRule"/>
</dbReference>
<dbReference type="InterPro" id="IPR004488">
    <property type="entry name" value="Mg/Co-transport_prot_CorA"/>
</dbReference>
<evidence type="ECO:0000256" key="1">
    <source>
        <dbReference type="ARBA" id="ARBA00004651"/>
    </source>
</evidence>
<evidence type="ECO:0000256" key="10">
    <source>
        <dbReference type="ARBA" id="ARBA00034269"/>
    </source>
</evidence>
<comment type="subcellular location">
    <subcellularLocation>
        <location evidence="1">Cell membrane</location>
        <topology evidence="1">Multi-pass membrane protein</topology>
    </subcellularLocation>
    <subcellularLocation>
        <location evidence="12">Membrane</location>
        <topology evidence="12">Multi-pass membrane protein</topology>
    </subcellularLocation>
</comment>
<evidence type="ECO:0000256" key="4">
    <source>
        <dbReference type="ARBA" id="ARBA00022475"/>
    </source>
</evidence>
<dbReference type="GO" id="GO:0005886">
    <property type="term" value="C:plasma membrane"/>
    <property type="evidence" value="ECO:0007669"/>
    <property type="project" value="UniProtKB-SubCell"/>
</dbReference>
<feature type="transmembrane region" description="Helical" evidence="12">
    <location>
        <begin position="255"/>
        <end position="278"/>
    </location>
</feature>
<evidence type="ECO:0000256" key="2">
    <source>
        <dbReference type="ARBA" id="ARBA00009765"/>
    </source>
</evidence>
<keyword evidence="6 12" id="KW-0460">Magnesium</keyword>
<keyword evidence="9 12" id="KW-0472">Membrane</keyword>
<name>A0AA46AGS9_9BACL</name>
<dbReference type="PANTHER" id="PTHR46494">
    <property type="entry name" value="CORA FAMILY METAL ION TRANSPORTER (EUROFUNG)"/>
    <property type="match status" value="1"/>
</dbReference>
<dbReference type="AlphaFoldDB" id="A0AA46AGS9"/>
<keyword evidence="8 12" id="KW-0406">Ion transport</keyword>
<evidence type="ECO:0000256" key="11">
    <source>
        <dbReference type="ARBA" id="ARBA00045497"/>
    </source>
</evidence>
<dbReference type="GO" id="GO:0000287">
    <property type="term" value="F:magnesium ion binding"/>
    <property type="evidence" value="ECO:0007669"/>
    <property type="project" value="TreeGrafter"/>
</dbReference>
<evidence type="ECO:0000256" key="3">
    <source>
        <dbReference type="ARBA" id="ARBA00022448"/>
    </source>
</evidence>
<evidence type="ECO:0000256" key="12">
    <source>
        <dbReference type="RuleBase" id="RU362010"/>
    </source>
</evidence>
<keyword evidence="4 12" id="KW-1003">Cell membrane</keyword>
<evidence type="ECO:0000256" key="6">
    <source>
        <dbReference type="ARBA" id="ARBA00022842"/>
    </source>
</evidence>
<keyword evidence="3 12" id="KW-0813">Transport</keyword>
<dbReference type="GO" id="GO:0050897">
    <property type="term" value="F:cobalt ion binding"/>
    <property type="evidence" value="ECO:0007669"/>
    <property type="project" value="TreeGrafter"/>
</dbReference>
<evidence type="ECO:0000313" key="14">
    <source>
        <dbReference type="Proteomes" id="UP001157946"/>
    </source>
</evidence>
<dbReference type="InterPro" id="IPR002523">
    <property type="entry name" value="MgTranspt_CorA/ZnTranspt_ZntB"/>
</dbReference>
<dbReference type="GO" id="GO:0015087">
    <property type="term" value="F:cobalt ion transmembrane transporter activity"/>
    <property type="evidence" value="ECO:0007669"/>
    <property type="project" value="UniProtKB-UniRule"/>
</dbReference>
<accession>A0AA46AGS9</accession>
<dbReference type="CDD" id="cd12831">
    <property type="entry name" value="TmCorA-like_u2"/>
    <property type="match status" value="1"/>
</dbReference>
<dbReference type="SUPFAM" id="SSF144083">
    <property type="entry name" value="Magnesium transport protein CorA, transmembrane region"/>
    <property type="match status" value="1"/>
</dbReference>
<dbReference type="InterPro" id="IPR045863">
    <property type="entry name" value="CorA_TM1_TM2"/>
</dbReference>
<protein>
    <recommendedName>
        <fullName evidence="12">Magnesium transport protein CorA</fullName>
    </recommendedName>
</protein>
<evidence type="ECO:0000256" key="7">
    <source>
        <dbReference type="ARBA" id="ARBA00022989"/>
    </source>
</evidence>
<evidence type="ECO:0000256" key="9">
    <source>
        <dbReference type="ARBA" id="ARBA00023136"/>
    </source>
</evidence>
<dbReference type="SUPFAM" id="SSF143865">
    <property type="entry name" value="CorA soluble domain-like"/>
    <property type="match status" value="1"/>
</dbReference>
<dbReference type="PANTHER" id="PTHR46494:SF1">
    <property type="entry name" value="CORA FAMILY METAL ION TRANSPORTER (EUROFUNG)"/>
    <property type="match status" value="1"/>
</dbReference>
<organism evidence="13 14">
    <name type="scientific">Laceyella tengchongensis</name>
    <dbReference type="NCBI Taxonomy" id="574699"/>
    <lineage>
        <taxon>Bacteria</taxon>
        <taxon>Bacillati</taxon>
        <taxon>Bacillota</taxon>
        <taxon>Bacilli</taxon>
        <taxon>Bacillales</taxon>
        <taxon>Thermoactinomycetaceae</taxon>
        <taxon>Laceyella</taxon>
    </lineage>
</organism>
<keyword evidence="14" id="KW-1185">Reference proteome</keyword>
<evidence type="ECO:0000256" key="5">
    <source>
        <dbReference type="ARBA" id="ARBA00022692"/>
    </source>
</evidence>
<proteinExistence type="inferred from homology"/>
<gene>
    <name evidence="12" type="primary">corA</name>
    <name evidence="13" type="ORF">SAMN06265361_1082</name>
</gene>
<dbReference type="Pfam" id="PF01544">
    <property type="entry name" value="CorA"/>
    <property type="match status" value="1"/>
</dbReference>
<sequence length="319" mass="38339">MIRTLAYTQDGRIIENLPIEEVQALDPAWYWIDFHAPTMQEATYLEKLGFDSLAIKDCLHYLQRPKFDYYDTYTFYVLQVLNNKTWKPEEIDLFASPRYIVTFHYQAHEEIDEVWERVKTDAMVQSKGTPFIMVKIIDKIVDYYFPIVQGLEDQLTILEEKTRRPHARLHTLMKEVFKIRGELLALRHTIWPMRDLLYRILNSERLHLSIEERRQYKSIHDHLERLGQMVESSRDMTADIRDNYLSLNSYRMNSVMMTLTVITVIFMPLTFIAGIYGMNFEHMPELKWRYGYFFVLGLMGFIGVAMYMWFRKKGWFEKE</sequence>
<dbReference type="EMBL" id="FXTU01000008">
    <property type="protein sequence ID" value="SMP31480.1"/>
    <property type="molecule type" value="Genomic_DNA"/>
</dbReference>
<comment type="similarity">
    <text evidence="2 12">Belongs to the CorA metal ion transporter (MIT) (TC 1.A.35) family.</text>
</comment>
<dbReference type="Proteomes" id="UP001157946">
    <property type="component" value="Unassembled WGS sequence"/>
</dbReference>
<reference evidence="13" key="1">
    <citation type="submission" date="2017-05" db="EMBL/GenBank/DDBJ databases">
        <authorList>
            <person name="Varghese N."/>
            <person name="Submissions S."/>
        </authorList>
    </citation>
    <scope>NUCLEOTIDE SEQUENCE</scope>
    <source>
        <strain evidence="13">DSM 45262</strain>
    </source>
</reference>
<dbReference type="Gene3D" id="3.30.460.20">
    <property type="entry name" value="CorA soluble domain-like"/>
    <property type="match status" value="1"/>
</dbReference>
<dbReference type="NCBIfam" id="TIGR00383">
    <property type="entry name" value="corA"/>
    <property type="match status" value="1"/>
</dbReference>
<evidence type="ECO:0000256" key="8">
    <source>
        <dbReference type="ARBA" id="ARBA00023065"/>
    </source>
</evidence>
<keyword evidence="5 12" id="KW-0812">Transmembrane</keyword>
<feature type="transmembrane region" description="Helical" evidence="12">
    <location>
        <begin position="290"/>
        <end position="310"/>
    </location>
</feature>
<dbReference type="InterPro" id="IPR045861">
    <property type="entry name" value="CorA_cytoplasmic_dom"/>
</dbReference>
<evidence type="ECO:0000313" key="13">
    <source>
        <dbReference type="EMBL" id="SMP31480.1"/>
    </source>
</evidence>
<comment type="function">
    <text evidence="11">Mediates influx of magnesium ions. Alternates between open and closed states. Activated by low cytoplasmic Mg(2+) levels. Inactive when cytoplasmic Mg(2+) levels are high.</text>
</comment>
<dbReference type="Gene3D" id="1.20.58.340">
    <property type="entry name" value="Magnesium transport protein CorA, transmembrane region"/>
    <property type="match status" value="2"/>
</dbReference>
<comment type="catalytic activity">
    <reaction evidence="10">
        <text>Mg(2+)(in) = Mg(2+)(out)</text>
        <dbReference type="Rhea" id="RHEA:29827"/>
        <dbReference type="ChEBI" id="CHEBI:18420"/>
    </reaction>
</comment>
<dbReference type="RefSeq" id="WP_102993550.1">
    <property type="nucleotide sequence ID" value="NZ_FXTU01000008.1"/>
</dbReference>
<comment type="caution">
    <text evidence="13">The sequence shown here is derived from an EMBL/GenBank/DDBJ whole genome shotgun (WGS) entry which is preliminary data.</text>
</comment>